<name>A0A7Y0HGZ7_9PROT</name>
<organism evidence="2 3">
    <name type="scientific">Pacificispira spongiicola</name>
    <dbReference type="NCBI Taxonomy" id="2729598"/>
    <lineage>
        <taxon>Bacteria</taxon>
        <taxon>Pseudomonadati</taxon>
        <taxon>Pseudomonadota</taxon>
        <taxon>Alphaproteobacteria</taxon>
        <taxon>Rhodospirillales</taxon>
        <taxon>Rhodospirillaceae</taxon>
        <taxon>Pacificispira</taxon>
    </lineage>
</organism>
<feature type="chain" id="PRO_5031057012" description="Silver efflux pump" evidence="1">
    <location>
        <begin position="30"/>
        <end position="88"/>
    </location>
</feature>
<sequence length="88" mass="8551">MSVQKKAIGVTLASAAAALFIAGSTVSVAPTAAKASEVKCSGINTCKGTSACASATNSCKGLNECKGHGWLPAASADDCMSQGGTVVE</sequence>
<proteinExistence type="predicted"/>
<gene>
    <name evidence="2" type="ORF">HH303_13115</name>
</gene>
<evidence type="ECO:0000256" key="1">
    <source>
        <dbReference type="SAM" id="SignalP"/>
    </source>
</evidence>
<protein>
    <recommendedName>
        <fullName evidence="4">Silver efflux pump</fullName>
    </recommendedName>
</protein>
<evidence type="ECO:0000313" key="3">
    <source>
        <dbReference type="Proteomes" id="UP000539372"/>
    </source>
</evidence>
<reference evidence="2 3" key="1">
    <citation type="submission" date="2020-04" db="EMBL/GenBank/DDBJ databases">
        <title>Rhodospirillaceae bacterium KN72 isolated from deep sea.</title>
        <authorList>
            <person name="Zhang D.-C."/>
        </authorList>
    </citation>
    <scope>NUCLEOTIDE SEQUENCE [LARGE SCALE GENOMIC DNA]</scope>
    <source>
        <strain evidence="2 3">KN72</strain>
    </source>
</reference>
<dbReference type="EMBL" id="JABBNT010000004">
    <property type="protein sequence ID" value="NMM45427.1"/>
    <property type="molecule type" value="Genomic_DNA"/>
</dbReference>
<dbReference type="Proteomes" id="UP000539372">
    <property type="component" value="Unassembled WGS sequence"/>
</dbReference>
<evidence type="ECO:0008006" key="4">
    <source>
        <dbReference type="Google" id="ProtNLM"/>
    </source>
</evidence>
<feature type="signal peptide" evidence="1">
    <location>
        <begin position="1"/>
        <end position="29"/>
    </location>
</feature>
<evidence type="ECO:0000313" key="2">
    <source>
        <dbReference type="EMBL" id="NMM45427.1"/>
    </source>
</evidence>
<comment type="caution">
    <text evidence="2">The sequence shown here is derived from an EMBL/GenBank/DDBJ whole genome shotgun (WGS) entry which is preliminary data.</text>
</comment>
<keyword evidence="1" id="KW-0732">Signal</keyword>
<accession>A0A7Y0HGZ7</accession>
<dbReference type="AlphaFoldDB" id="A0A7Y0HGZ7"/>
<keyword evidence="3" id="KW-1185">Reference proteome</keyword>
<dbReference type="RefSeq" id="WP_169625829.1">
    <property type="nucleotide sequence ID" value="NZ_JABBNT010000004.1"/>
</dbReference>